<dbReference type="HOGENOM" id="CLU_012153_1_2_11"/>
<feature type="chain" id="PRO_5039021992" description="Tat (Twin-arginine translocation) pathway signal sequence" evidence="11">
    <location>
        <begin position="33"/>
        <end position="745"/>
    </location>
</feature>
<evidence type="ECO:0000313" key="14">
    <source>
        <dbReference type="EMBL" id="EJZ83356.1"/>
    </source>
</evidence>
<dbReference type="InterPro" id="IPR023753">
    <property type="entry name" value="FAD/NAD-binding_dom"/>
</dbReference>
<feature type="domain" description="NADH:flavin oxidoreductase/NADH oxidase N-terminal" evidence="12">
    <location>
        <begin position="78"/>
        <end position="277"/>
    </location>
</feature>
<dbReference type="Proteomes" id="UP000006069">
    <property type="component" value="Unassembled WGS sequence"/>
</dbReference>
<comment type="cofactor">
    <cofactor evidence="1">
        <name>FMN</name>
        <dbReference type="ChEBI" id="CHEBI:58210"/>
    </cofactor>
</comment>
<evidence type="ECO:0000256" key="1">
    <source>
        <dbReference type="ARBA" id="ARBA00001917"/>
    </source>
</evidence>
<dbReference type="AlphaFoldDB" id="K0YIP8"/>
<keyword evidence="11" id="KW-0732">Signal</keyword>
<evidence type="ECO:0000256" key="4">
    <source>
        <dbReference type="ARBA" id="ARBA00022630"/>
    </source>
</evidence>
<dbReference type="InterPro" id="IPR006311">
    <property type="entry name" value="TAT_signal"/>
</dbReference>
<dbReference type="eggNOG" id="COG1902">
    <property type="taxonomic scope" value="Bacteria"/>
</dbReference>
<evidence type="ECO:0000256" key="6">
    <source>
        <dbReference type="ARBA" id="ARBA00022723"/>
    </source>
</evidence>
<name>K0YIP8_9ACTN</name>
<evidence type="ECO:0000256" key="11">
    <source>
        <dbReference type="SAM" id="SignalP"/>
    </source>
</evidence>
<accession>K0YIP8</accession>
<keyword evidence="9" id="KW-0411">Iron-sulfur</keyword>
<evidence type="ECO:0000256" key="2">
    <source>
        <dbReference type="ARBA" id="ARBA00001966"/>
    </source>
</evidence>
<keyword evidence="5" id="KW-0288">FMN</keyword>
<dbReference type="SUPFAM" id="SSF51395">
    <property type="entry name" value="FMN-linked oxidoreductases"/>
    <property type="match status" value="1"/>
</dbReference>
<dbReference type="eggNOG" id="COG0446">
    <property type="taxonomic scope" value="Bacteria"/>
</dbReference>
<proteinExistence type="inferred from homology"/>
<dbReference type="InParanoid" id="K0YIP8"/>
<dbReference type="PANTHER" id="PTHR42917">
    <property type="entry name" value="2,4-DIENOYL-COA REDUCTASE"/>
    <property type="match status" value="1"/>
</dbReference>
<comment type="cofactor">
    <cofactor evidence="2">
        <name>[4Fe-4S] cluster</name>
        <dbReference type="ChEBI" id="CHEBI:49883"/>
    </cofactor>
</comment>
<sequence length="745" mass="80179">MGTTDTRRVPALSRRNFLGGMAATALSASALAGLTGCAPTQAAKPSSGDASDQETVVNNGLNPQDYDYTSNTGDLATLFSSWSFGPLQLSHRMVKSAAGSDTAANPEEAAAYYRNFAKGGVEMVWVEDFVDKYKHFPSARSTPIDESPLAEIVQAIHEEGSYAGYQISCMGINFSGTKQIASGSFASAVAADMTQEEIKLLEQDTVTFVKRLKELGFDACEINAAGNNIGQSFLSRMRNTRDDEYGPQNFENRTRFICETIKAIKAECGNDFPVQVLINGIEENDGTIGDSALYTTVAENKAMCKLMEEAGANSFHVRLGPTSQHVCEFASDLYFTGYGIDGTTSYGTQFDFSRHWEGKIIGNHSGCGMMLDVAAEIKEAVNVPVGTVTYMDPAHAPDFFENALKDGKADFLIMNRPLTVDPEYVTKLKEGRLDEIAPCTRCMHCHFDVDKEGNTYEHCRVNACTQHAFRESMPEGFDLPAAETTKNVMVVGAGPAGMEAARIAALRGHNVTLYEKKSSVGGMLEFASTVKGPHENLDALRSYMEKQLEVSGVKLVTEHEVDAAFIESEKPDALVLACGGLRDTLGMEGTEKTSIVAIEDFLTATIGENVVIVGSNAQAIDAALNLQAQGKRVSMVTPDPIEKVDKGQSNWVKTFVMPMLYARGMRLWPNATINEIGDGAVTITSEAGATESIACDTVIEAMDMLPNSSLLDGISVGETYAVGDCAEPYNIADAIFTGNLAGRAI</sequence>
<keyword evidence="7" id="KW-0560">Oxidoreductase</keyword>
<dbReference type="InterPro" id="IPR001155">
    <property type="entry name" value="OxRdtase_FMN_N"/>
</dbReference>
<dbReference type="Gene3D" id="3.40.50.720">
    <property type="entry name" value="NAD(P)-binding Rossmann-like Domain"/>
    <property type="match status" value="1"/>
</dbReference>
<evidence type="ECO:0000256" key="8">
    <source>
        <dbReference type="ARBA" id="ARBA00023004"/>
    </source>
</evidence>
<keyword evidence="8" id="KW-0408">Iron</keyword>
<evidence type="ECO:0000256" key="3">
    <source>
        <dbReference type="ARBA" id="ARBA00011048"/>
    </source>
</evidence>
<dbReference type="EMBL" id="ADMD01000008">
    <property type="protein sequence ID" value="EJZ83356.1"/>
    <property type="molecule type" value="Genomic_DNA"/>
</dbReference>
<dbReference type="SUPFAM" id="SSF51905">
    <property type="entry name" value="FAD/NAD(P)-binding domain"/>
    <property type="match status" value="1"/>
</dbReference>
<gene>
    <name evidence="14" type="ORF">HMPREF9451_01559</name>
</gene>
<dbReference type="InterPro" id="IPR013785">
    <property type="entry name" value="Aldolase_TIM"/>
</dbReference>
<evidence type="ECO:0000259" key="13">
    <source>
        <dbReference type="Pfam" id="PF07992"/>
    </source>
</evidence>
<dbReference type="Pfam" id="PF07992">
    <property type="entry name" value="Pyr_redox_2"/>
    <property type="match status" value="1"/>
</dbReference>
<protein>
    <recommendedName>
        <fullName evidence="16">Tat (Twin-arginine translocation) pathway signal sequence</fullName>
    </recommendedName>
</protein>
<evidence type="ECO:0000256" key="10">
    <source>
        <dbReference type="SAM" id="MobiDB-lite"/>
    </source>
</evidence>
<dbReference type="Gene3D" id="3.20.20.70">
    <property type="entry name" value="Aldolase class I"/>
    <property type="match status" value="1"/>
</dbReference>
<keyword evidence="4" id="KW-0285">Flavoprotein</keyword>
<keyword evidence="6" id="KW-0479">Metal-binding</keyword>
<dbReference type="GO" id="GO:0016491">
    <property type="term" value="F:oxidoreductase activity"/>
    <property type="evidence" value="ECO:0007669"/>
    <property type="project" value="UniProtKB-KW"/>
</dbReference>
<evidence type="ECO:0000256" key="9">
    <source>
        <dbReference type="ARBA" id="ARBA00023014"/>
    </source>
</evidence>
<evidence type="ECO:0008006" key="16">
    <source>
        <dbReference type="Google" id="ProtNLM"/>
    </source>
</evidence>
<dbReference type="GO" id="GO:0051536">
    <property type="term" value="F:iron-sulfur cluster binding"/>
    <property type="evidence" value="ECO:0007669"/>
    <property type="project" value="UniProtKB-KW"/>
</dbReference>
<comment type="caution">
    <text evidence="14">The sequence shown here is derived from an EMBL/GenBank/DDBJ whole genome shotgun (WGS) entry which is preliminary data.</text>
</comment>
<dbReference type="PROSITE" id="PS51318">
    <property type="entry name" value="TAT"/>
    <property type="match status" value="1"/>
</dbReference>
<dbReference type="PATRIC" id="fig|742818.3.peg.1645"/>
<feature type="signal peptide" evidence="11">
    <location>
        <begin position="1"/>
        <end position="32"/>
    </location>
</feature>
<dbReference type="Gene3D" id="3.50.50.60">
    <property type="entry name" value="FAD/NAD(P)-binding domain"/>
    <property type="match status" value="1"/>
</dbReference>
<dbReference type="GO" id="GO:0046872">
    <property type="term" value="F:metal ion binding"/>
    <property type="evidence" value="ECO:0007669"/>
    <property type="project" value="UniProtKB-KW"/>
</dbReference>
<evidence type="ECO:0000256" key="5">
    <source>
        <dbReference type="ARBA" id="ARBA00022643"/>
    </source>
</evidence>
<evidence type="ECO:0000313" key="15">
    <source>
        <dbReference type="Proteomes" id="UP000006069"/>
    </source>
</evidence>
<feature type="compositionally biased region" description="Polar residues" evidence="10">
    <location>
        <begin position="48"/>
        <end position="64"/>
    </location>
</feature>
<evidence type="ECO:0000259" key="12">
    <source>
        <dbReference type="Pfam" id="PF00724"/>
    </source>
</evidence>
<dbReference type="PRINTS" id="PR00368">
    <property type="entry name" value="FADPNR"/>
</dbReference>
<dbReference type="PANTHER" id="PTHR42917:SF2">
    <property type="entry name" value="2,4-DIENOYL-COA REDUCTASE [(2E)-ENOYL-COA-PRODUCING]"/>
    <property type="match status" value="1"/>
</dbReference>
<dbReference type="GO" id="GO:0010181">
    <property type="term" value="F:FMN binding"/>
    <property type="evidence" value="ECO:0007669"/>
    <property type="project" value="InterPro"/>
</dbReference>
<evidence type="ECO:0000256" key="7">
    <source>
        <dbReference type="ARBA" id="ARBA00023002"/>
    </source>
</evidence>
<organism evidence="14 15">
    <name type="scientific">Slackia piriformis YIT 12062</name>
    <dbReference type="NCBI Taxonomy" id="742818"/>
    <lineage>
        <taxon>Bacteria</taxon>
        <taxon>Bacillati</taxon>
        <taxon>Actinomycetota</taxon>
        <taxon>Coriobacteriia</taxon>
        <taxon>Eggerthellales</taxon>
        <taxon>Eggerthellaceae</taxon>
        <taxon>Slackia</taxon>
    </lineage>
</organism>
<dbReference type="InterPro" id="IPR051793">
    <property type="entry name" value="NADH:flavin_oxidoreductase"/>
</dbReference>
<dbReference type="Pfam" id="PF00724">
    <property type="entry name" value="Oxidored_FMN"/>
    <property type="match status" value="1"/>
</dbReference>
<feature type="domain" description="FAD/NAD(P)-binding" evidence="13">
    <location>
        <begin position="487"/>
        <end position="712"/>
    </location>
</feature>
<feature type="region of interest" description="Disordered" evidence="10">
    <location>
        <begin position="38"/>
        <end position="64"/>
    </location>
</feature>
<comment type="similarity">
    <text evidence="3">In the N-terminal section; belongs to the NADH:flavin oxidoreductase/NADH oxidase family.</text>
</comment>
<keyword evidence="15" id="KW-1185">Reference proteome</keyword>
<dbReference type="InterPro" id="IPR036188">
    <property type="entry name" value="FAD/NAD-bd_sf"/>
</dbReference>
<reference evidence="14 15" key="1">
    <citation type="submission" date="2012-08" db="EMBL/GenBank/DDBJ databases">
        <title>The Genome Sequence of Slackia piriformis YIT 12062.</title>
        <authorList>
            <consortium name="The Broad Institute Genome Sequencing Platform"/>
            <person name="Earl A."/>
            <person name="Ward D."/>
            <person name="Feldgarden M."/>
            <person name="Gevers D."/>
            <person name="Morotomi M."/>
            <person name="Walker B."/>
            <person name="Young S.K."/>
            <person name="Zeng Q."/>
            <person name="Gargeya S."/>
            <person name="Fitzgerald M."/>
            <person name="Haas B."/>
            <person name="Abouelleil A."/>
            <person name="Alvarado L."/>
            <person name="Arachchi H.M."/>
            <person name="Berlin A.M."/>
            <person name="Chapman S.B."/>
            <person name="Goldberg J."/>
            <person name="Griggs A."/>
            <person name="Gujja S."/>
            <person name="Hansen M."/>
            <person name="Howarth C."/>
            <person name="Imamovic A."/>
            <person name="Larimer J."/>
            <person name="McCowen C."/>
            <person name="Montmayeur A."/>
            <person name="Murphy C."/>
            <person name="Neiman D."/>
            <person name="Pearson M."/>
            <person name="Priest M."/>
            <person name="Roberts A."/>
            <person name="Saif S."/>
            <person name="Shea T."/>
            <person name="Sisk P."/>
            <person name="Sykes S."/>
            <person name="Wortman J."/>
            <person name="Nusbaum C."/>
            <person name="Birren B."/>
        </authorList>
    </citation>
    <scope>NUCLEOTIDE SEQUENCE [LARGE SCALE GENOMIC DNA]</scope>
    <source>
        <strain evidence="14 15">YIT 12062</strain>
    </source>
</reference>